<evidence type="ECO:0000313" key="1">
    <source>
        <dbReference type="EMBL" id="GAA4626792.1"/>
    </source>
</evidence>
<name>A0ABP8UAX2_9ACTN</name>
<sequence>MNEDSTAEPAPRIKQRATCPDCAAANGEPHHEQCDVARCLWTGAQRLACTAYDRTTRSIDHDCGQDTWTGTWPGDEYAARLGFWCRWDNGWQPTSADDPNALPNLNRLYTDATWNREERRWDPKPTQP</sequence>
<accession>A0ABP8UAX2</accession>
<evidence type="ECO:0000313" key="2">
    <source>
        <dbReference type="Proteomes" id="UP001501442"/>
    </source>
</evidence>
<gene>
    <name evidence="1" type="ORF">GCM10023196_036490</name>
</gene>
<comment type="caution">
    <text evidence="1">The sequence shown here is derived from an EMBL/GenBank/DDBJ whole genome shotgun (WGS) entry which is preliminary data.</text>
</comment>
<organism evidence="1 2">
    <name type="scientific">Actinoallomurus vinaceus</name>
    <dbReference type="NCBI Taxonomy" id="1080074"/>
    <lineage>
        <taxon>Bacteria</taxon>
        <taxon>Bacillati</taxon>
        <taxon>Actinomycetota</taxon>
        <taxon>Actinomycetes</taxon>
        <taxon>Streptosporangiales</taxon>
        <taxon>Thermomonosporaceae</taxon>
        <taxon>Actinoallomurus</taxon>
    </lineage>
</organism>
<protein>
    <submittedName>
        <fullName evidence="1">Uncharacterized protein</fullName>
    </submittedName>
</protein>
<dbReference type="RefSeq" id="WP_345432035.1">
    <property type="nucleotide sequence ID" value="NZ_BAABHK010000004.1"/>
</dbReference>
<dbReference type="EMBL" id="BAABHK010000004">
    <property type="protein sequence ID" value="GAA4626792.1"/>
    <property type="molecule type" value="Genomic_DNA"/>
</dbReference>
<reference evidence="2" key="1">
    <citation type="journal article" date="2019" name="Int. J. Syst. Evol. Microbiol.">
        <title>The Global Catalogue of Microorganisms (GCM) 10K type strain sequencing project: providing services to taxonomists for standard genome sequencing and annotation.</title>
        <authorList>
            <consortium name="The Broad Institute Genomics Platform"/>
            <consortium name="The Broad Institute Genome Sequencing Center for Infectious Disease"/>
            <person name="Wu L."/>
            <person name="Ma J."/>
        </authorList>
    </citation>
    <scope>NUCLEOTIDE SEQUENCE [LARGE SCALE GENOMIC DNA]</scope>
    <source>
        <strain evidence="2">JCM 17939</strain>
    </source>
</reference>
<dbReference type="Proteomes" id="UP001501442">
    <property type="component" value="Unassembled WGS sequence"/>
</dbReference>
<keyword evidence="2" id="KW-1185">Reference proteome</keyword>
<proteinExistence type="predicted"/>